<dbReference type="GO" id="GO:0005829">
    <property type="term" value="C:cytosol"/>
    <property type="evidence" value="ECO:0007669"/>
    <property type="project" value="TreeGrafter"/>
</dbReference>
<accession>A0A5U2REB9</accession>
<evidence type="ECO:0000256" key="2">
    <source>
        <dbReference type="PIRSR" id="PIRSR001359-2"/>
    </source>
</evidence>
<evidence type="ECO:0000256" key="1">
    <source>
        <dbReference type="PIRSR" id="PIRSR001359-1"/>
    </source>
</evidence>
<dbReference type="Gene3D" id="3.20.20.70">
    <property type="entry name" value="Aldolase class I"/>
    <property type="match status" value="1"/>
</dbReference>
<feature type="binding site" evidence="2">
    <location>
        <begin position="231"/>
        <end position="234"/>
    </location>
    <ligand>
        <name>dihydroxyacetone phosphate</name>
        <dbReference type="ChEBI" id="CHEBI:57642"/>
    </ligand>
</feature>
<dbReference type="NCBIfam" id="TIGR00167">
    <property type="entry name" value="cbbA"/>
    <property type="match status" value="1"/>
</dbReference>
<feature type="binding site" evidence="3">
    <location>
        <position position="134"/>
    </location>
    <ligand>
        <name>Zn(2+)</name>
        <dbReference type="ChEBI" id="CHEBI:29105"/>
        <label>2</label>
    </ligand>
</feature>
<feature type="binding site" evidence="3">
    <location>
        <position position="83"/>
    </location>
    <ligand>
        <name>Zn(2+)</name>
        <dbReference type="ChEBI" id="CHEBI:29105"/>
        <label>1</label>
        <note>catalytic</note>
    </ligand>
</feature>
<dbReference type="GO" id="GO:0005975">
    <property type="term" value="P:carbohydrate metabolic process"/>
    <property type="evidence" value="ECO:0007669"/>
    <property type="project" value="InterPro"/>
</dbReference>
<sequence>MSLINLAEMLQKAKKEQFAVGAFNAIDNHFVDAIFAAANQNNSPIIINFAEVHSRLVSLEEMADYVCFKAQRVNIPVTLNLDHGLTLSTVNRAISSGFTSIMFDGSHLDYEDNVRLTTEVVNMCQELNISVEGELGAVGGDEGGALDGSADIALYTDVDLAHDFVSRTGINALAVAIGNSHGRYKGDPKLDFARLDALARCVDVPLVLHGGSGLSTHDFQQAIELGIAKINFYTGMSQVALHTLETRLHDTALSNKYDHYLLLMKEVESAVSTTVTEQMTIFGSRGKADGYA</sequence>
<dbReference type="GO" id="GO:0009025">
    <property type="term" value="F:tagatose-bisphosphate aldolase activity"/>
    <property type="evidence" value="ECO:0007669"/>
    <property type="project" value="TreeGrafter"/>
</dbReference>
<dbReference type="PANTHER" id="PTHR30304:SF0">
    <property type="entry name" value="D-TAGATOSE-1,6-BISPHOSPHATE ALDOLASE SUBUNIT GATY-RELATED"/>
    <property type="match status" value="1"/>
</dbReference>
<keyword evidence="3" id="KW-0862">Zinc</keyword>
<dbReference type="InterPro" id="IPR013785">
    <property type="entry name" value="Aldolase_TIM"/>
</dbReference>
<dbReference type="Proteomes" id="UP000839924">
    <property type="component" value="Unassembled WGS sequence"/>
</dbReference>
<dbReference type="InterPro" id="IPR000771">
    <property type="entry name" value="FBA_II"/>
</dbReference>
<feature type="active site" description="Proton donor" evidence="1">
    <location>
        <position position="82"/>
    </location>
</feature>
<protein>
    <submittedName>
        <fullName evidence="4">Ketose 1,6-bisphosphate aldolase</fullName>
    </submittedName>
</protein>
<dbReference type="GO" id="GO:0008270">
    <property type="term" value="F:zinc ion binding"/>
    <property type="evidence" value="ECO:0007669"/>
    <property type="project" value="InterPro"/>
</dbReference>
<feature type="binding site" evidence="3">
    <location>
        <position position="209"/>
    </location>
    <ligand>
        <name>Zn(2+)</name>
        <dbReference type="ChEBI" id="CHEBI:29105"/>
        <label>1</label>
        <note>catalytic</note>
    </ligand>
</feature>
<dbReference type="SUPFAM" id="SSF51569">
    <property type="entry name" value="Aldolase"/>
    <property type="match status" value="1"/>
</dbReference>
<organism evidence="4">
    <name type="scientific">Salmonella enterica</name>
    <name type="common">Salmonella choleraesuis</name>
    <dbReference type="NCBI Taxonomy" id="28901"/>
    <lineage>
        <taxon>Bacteria</taxon>
        <taxon>Pseudomonadati</taxon>
        <taxon>Pseudomonadota</taxon>
        <taxon>Gammaproteobacteria</taxon>
        <taxon>Enterobacterales</taxon>
        <taxon>Enterobacteriaceae</taxon>
        <taxon>Salmonella</taxon>
    </lineage>
</organism>
<feature type="binding site" evidence="2">
    <location>
        <position position="182"/>
    </location>
    <ligand>
        <name>dihydroxyacetone phosphate</name>
        <dbReference type="ChEBI" id="CHEBI:57642"/>
    </ligand>
</feature>
<dbReference type="CDD" id="cd00947">
    <property type="entry name" value="TBP_aldolase_IIB"/>
    <property type="match status" value="1"/>
</dbReference>
<evidence type="ECO:0000256" key="3">
    <source>
        <dbReference type="PIRSR" id="PIRSR001359-3"/>
    </source>
</evidence>
<name>A0A5U2REB9_SALER</name>
<feature type="binding site" evidence="3">
    <location>
        <position position="104"/>
    </location>
    <ligand>
        <name>Zn(2+)</name>
        <dbReference type="ChEBI" id="CHEBI:29105"/>
        <label>2</label>
    </ligand>
</feature>
<dbReference type="PROSITE" id="PS00806">
    <property type="entry name" value="ALDOLASE_CLASS_II_2"/>
    <property type="match status" value="1"/>
</dbReference>
<gene>
    <name evidence="4" type="ORF">ND68_09635</name>
</gene>
<comment type="cofactor">
    <cofactor evidence="3">
        <name>Zn(2+)</name>
        <dbReference type="ChEBI" id="CHEBI:29105"/>
    </cofactor>
    <text evidence="3">Binds 2 Zn(2+) ions per subunit. One is catalytic and the other provides a structural contribution.</text>
</comment>
<dbReference type="EMBL" id="AAGKWS010000003">
    <property type="protein sequence ID" value="EBP1762651.1"/>
    <property type="molecule type" value="Genomic_DNA"/>
</dbReference>
<dbReference type="PANTHER" id="PTHR30304">
    <property type="entry name" value="D-TAGATOSE-1,6-BISPHOSPHATE ALDOLASE"/>
    <property type="match status" value="1"/>
</dbReference>
<comment type="caution">
    <text evidence="4">The sequence shown here is derived from an EMBL/GenBank/DDBJ whole genome shotgun (WGS) entry which is preliminary data.</text>
</comment>
<feature type="binding site" evidence="3">
    <location>
        <position position="181"/>
    </location>
    <ligand>
        <name>Zn(2+)</name>
        <dbReference type="ChEBI" id="CHEBI:29105"/>
        <label>1</label>
        <note>catalytic</note>
    </ligand>
</feature>
<evidence type="ECO:0000313" key="4">
    <source>
        <dbReference type="EMBL" id="EBP1762651.1"/>
    </source>
</evidence>
<proteinExistence type="predicted"/>
<dbReference type="InterPro" id="IPR050246">
    <property type="entry name" value="Class_II_FBP_aldolase"/>
</dbReference>
<dbReference type="PIRSF" id="PIRSF001359">
    <property type="entry name" value="F_bP_aldolase_II"/>
    <property type="match status" value="1"/>
</dbReference>
<dbReference type="NCBIfam" id="NF005284">
    <property type="entry name" value="PRK06801.1"/>
    <property type="match status" value="1"/>
</dbReference>
<feature type="binding site" evidence="2">
    <location>
        <begin position="210"/>
        <end position="212"/>
    </location>
    <ligand>
        <name>dihydroxyacetone phosphate</name>
        <dbReference type="ChEBI" id="CHEBI:57642"/>
    </ligand>
</feature>
<dbReference type="Pfam" id="PF01116">
    <property type="entry name" value="F_bP_aldolase"/>
    <property type="match status" value="1"/>
</dbReference>
<reference evidence="4" key="1">
    <citation type="submission" date="2018-07" db="EMBL/GenBank/DDBJ databases">
        <authorList>
            <consortium name="PulseNet: The National Subtyping Network for Foodborne Disease Surveillance"/>
            <person name="Tarr C.L."/>
            <person name="Trees E."/>
            <person name="Katz L.S."/>
            <person name="Carleton-Romer H.A."/>
            <person name="Stroika S."/>
            <person name="Kucerova Z."/>
            <person name="Roache K.F."/>
            <person name="Sabol A.L."/>
            <person name="Besser J."/>
            <person name="Gerner-Smidt P."/>
        </authorList>
    </citation>
    <scope>NUCLEOTIDE SEQUENCE [LARGE SCALE GENOMIC DNA]</scope>
    <source>
        <strain evidence="4">2012K-0227</strain>
    </source>
</reference>
<keyword evidence="3" id="KW-0479">Metal-binding</keyword>
<dbReference type="AlphaFoldDB" id="A0A5U2REB9"/>